<dbReference type="Proteomes" id="UP000515909">
    <property type="component" value="Chromosome"/>
</dbReference>
<evidence type="ECO:0000313" key="2">
    <source>
        <dbReference type="EMBL" id="QNK40510.1"/>
    </source>
</evidence>
<gene>
    <name evidence="2" type="ORF">HCR03_18005</name>
</gene>
<dbReference type="Gene3D" id="1.10.1220.10">
    <property type="entry name" value="Met repressor-like"/>
    <property type="match status" value="1"/>
</dbReference>
<dbReference type="KEGG" id="cfem:HCR03_18005"/>
<protein>
    <submittedName>
        <fullName evidence="2">CopG family transcriptional regulator</fullName>
    </submittedName>
</protein>
<dbReference type="InterPro" id="IPR002145">
    <property type="entry name" value="CopG"/>
</dbReference>
<evidence type="ECO:0000259" key="1">
    <source>
        <dbReference type="Pfam" id="PF01402"/>
    </source>
</evidence>
<accession>A0A7G8TA69</accession>
<evidence type="ECO:0000313" key="3">
    <source>
        <dbReference type="Proteomes" id="UP000515909"/>
    </source>
</evidence>
<dbReference type="AlphaFoldDB" id="A0A7G8TA69"/>
<dbReference type="CDD" id="cd21631">
    <property type="entry name" value="RHH_CopG_NikR-like"/>
    <property type="match status" value="1"/>
</dbReference>
<name>A0A7G8TA69_9FIRM</name>
<proteinExistence type="predicted"/>
<dbReference type="InterPro" id="IPR013321">
    <property type="entry name" value="Arc_rbn_hlx_hlx"/>
</dbReference>
<dbReference type="GO" id="GO:0006355">
    <property type="term" value="P:regulation of DNA-templated transcription"/>
    <property type="evidence" value="ECO:0007669"/>
    <property type="project" value="InterPro"/>
</dbReference>
<dbReference type="RefSeq" id="WP_187035758.1">
    <property type="nucleotide sequence ID" value="NZ_CP060286.1"/>
</dbReference>
<organism evidence="2 3">
    <name type="scientific">Caproicibacter fermentans</name>
    <dbReference type="NCBI Taxonomy" id="2576756"/>
    <lineage>
        <taxon>Bacteria</taxon>
        <taxon>Bacillati</taxon>
        <taxon>Bacillota</taxon>
        <taxon>Clostridia</taxon>
        <taxon>Eubacteriales</taxon>
        <taxon>Acutalibacteraceae</taxon>
        <taxon>Caproicibacter</taxon>
    </lineage>
</organism>
<feature type="domain" description="Ribbon-helix-helix protein CopG" evidence="1">
    <location>
        <begin position="12"/>
        <end position="47"/>
    </location>
</feature>
<dbReference type="EMBL" id="CP060286">
    <property type="protein sequence ID" value="QNK40510.1"/>
    <property type="molecule type" value="Genomic_DNA"/>
</dbReference>
<reference evidence="2 3" key="1">
    <citation type="submission" date="2020-08" db="EMBL/GenBank/DDBJ databases">
        <title>The isolate Caproiciproducens sp. 7D4C2 produces n-caproate at mildly acidic conditions from hexoses: genome and rBOX comparison with related strains and chain-elongating bacteria.</title>
        <authorList>
            <person name="Esquivel-Elizondo S."/>
            <person name="Bagci C."/>
            <person name="Temovska M."/>
            <person name="Jeon B.S."/>
            <person name="Bessarab I."/>
            <person name="Williams R.B.H."/>
            <person name="Huson D.H."/>
            <person name="Angenent L.T."/>
        </authorList>
    </citation>
    <scope>NUCLEOTIDE SEQUENCE [LARGE SCALE GENOMIC DNA]</scope>
    <source>
        <strain evidence="2 3">7D4C2</strain>
    </source>
</reference>
<sequence length="66" mass="7276">MKEEECKTERKTLHLPIDTIKALEKLAAKNGTDLSKEIRHAIDAYLDVSVTAENINMIHGASGQGK</sequence>
<dbReference type="Pfam" id="PF01402">
    <property type="entry name" value="RHH_1"/>
    <property type="match status" value="1"/>
</dbReference>